<feature type="transmembrane region" description="Helical" evidence="2">
    <location>
        <begin position="256"/>
        <end position="275"/>
    </location>
</feature>
<feature type="region of interest" description="Disordered" evidence="1">
    <location>
        <begin position="1"/>
        <end position="22"/>
    </location>
</feature>
<proteinExistence type="predicted"/>
<feature type="transmembrane region" description="Helical" evidence="2">
    <location>
        <begin position="352"/>
        <end position="370"/>
    </location>
</feature>
<evidence type="ECO:0000313" key="4">
    <source>
        <dbReference type="EMBL" id="CAB4832016.1"/>
    </source>
</evidence>
<dbReference type="EMBL" id="CAFBPM010000008">
    <property type="protein sequence ID" value="CAB5022159.1"/>
    <property type="molecule type" value="Genomic_DNA"/>
</dbReference>
<sequence length="400" mass="44121">MSVSTSSLSNSQEELQDPDSSSIGESISYRAGLDGIRAFAVLAVLCYHGGVSWVPGGFLGVDVFFVLSGFLITTLLLKELRSRETIGLVAFWARRARRLLPALFLVLIFCAIFVLFFTTPGTYPSFGADALSSLLYVANWHFIFQGSNYFALGAAPSLLEHTWSLAIEEQFYVLWPLILLGLFRIGARTKILFGVCLVGALASTAWMAWLFHHGASLSRLYYGTDTHAECILIGAALALAFLALNRQPLSRRWQQVLGGAGWIGLGLIGFLMWHTTFSDSFLYQGEFLLLALSAAALTLCASVCARSVLTRLLSLGILVFLGRISYGLYLWHFPLFQWLSASRVHLSGWPLLGVRIGVTLVVAICSFFFVERPIRHSLILSKKTASKDRAHSLEETPMPH</sequence>
<dbReference type="PANTHER" id="PTHR23028">
    <property type="entry name" value="ACETYLTRANSFERASE"/>
    <property type="match status" value="1"/>
</dbReference>
<keyword evidence="2" id="KW-0472">Membrane</keyword>
<accession>A0A6J7R018</accession>
<feature type="transmembrane region" description="Helical" evidence="2">
    <location>
        <begin position="170"/>
        <end position="187"/>
    </location>
</feature>
<evidence type="ECO:0000313" key="5">
    <source>
        <dbReference type="EMBL" id="CAB4876326.1"/>
    </source>
</evidence>
<dbReference type="GO" id="GO:0009103">
    <property type="term" value="P:lipopolysaccharide biosynthetic process"/>
    <property type="evidence" value="ECO:0007669"/>
    <property type="project" value="TreeGrafter"/>
</dbReference>
<feature type="transmembrane region" description="Helical" evidence="2">
    <location>
        <begin position="192"/>
        <end position="211"/>
    </location>
</feature>
<feature type="transmembrane region" description="Helical" evidence="2">
    <location>
        <begin position="312"/>
        <end position="332"/>
    </location>
</feature>
<evidence type="ECO:0000256" key="1">
    <source>
        <dbReference type="SAM" id="MobiDB-lite"/>
    </source>
</evidence>
<dbReference type="InterPro" id="IPR050879">
    <property type="entry name" value="Acyltransferase_3"/>
</dbReference>
<organism evidence="6">
    <name type="scientific">freshwater metagenome</name>
    <dbReference type="NCBI Taxonomy" id="449393"/>
    <lineage>
        <taxon>unclassified sequences</taxon>
        <taxon>metagenomes</taxon>
        <taxon>ecological metagenomes</taxon>
    </lineage>
</organism>
<dbReference type="PANTHER" id="PTHR23028:SF53">
    <property type="entry name" value="ACYL_TRANSF_3 DOMAIN-CONTAINING PROTEIN"/>
    <property type="match status" value="1"/>
</dbReference>
<feature type="transmembrane region" description="Helical" evidence="2">
    <location>
        <begin position="226"/>
        <end position="244"/>
    </location>
</feature>
<protein>
    <submittedName>
        <fullName evidence="6">Unannotated protein</fullName>
    </submittedName>
</protein>
<dbReference type="InterPro" id="IPR002656">
    <property type="entry name" value="Acyl_transf_3_dom"/>
</dbReference>
<evidence type="ECO:0000259" key="3">
    <source>
        <dbReference type="Pfam" id="PF01757"/>
    </source>
</evidence>
<keyword evidence="2" id="KW-0812">Transmembrane</keyword>
<dbReference type="Pfam" id="PF01757">
    <property type="entry name" value="Acyl_transf_3"/>
    <property type="match status" value="1"/>
</dbReference>
<feature type="transmembrane region" description="Helical" evidence="2">
    <location>
        <begin position="57"/>
        <end position="77"/>
    </location>
</feature>
<evidence type="ECO:0000256" key="2">
    <source>
        <dbReference type="SAM" id="Phobius"/>
    </source>
</evidence>
<dbReference type="GO" id="GO:0016747">
    <property type="term" value="F:acyltransferase activity, transferring groups other than amino-acyl groups"/>
    <property type="evidence" value="ECO:0007669"/>
    <property type="project" value="InterPro"/>
</dbReference>
<keyword evidence="2" id="KW-1133">Transmembrane helix</keyword>
<feature type="transmembrane region" description="Helical" evidence="2">
    <location>
        <begin position="287"/>
        <end position="305"/>
    </location>
</feature>
<reference evidence="6" key="1">
    <citation type="submission" date="2020-05" db="EMBL/GenBank/DDBJ databases">
        <authorList>
            <person name="Chiriac C."/>
            <person name="Salcher M."/>
            <person name="Ghai R."/>
            <person name="Kavagutti S V."/>
        </authorList>
    </citation>
    <scope>NUCLEOTIDE SEQUENCE</scope>
</reference>
<dbReference type="AlphaFoldDB" id="A0A6J7R018"/>
<dbReference type="EMBL" id="CAFBLT010000001">
    <property type="protein sequence ID" value="CAB4876326.1"/>
    <property type="molecule type" value="Genomic_DNA"/>
</dbReference>
<evidence type="ECO:0000313" key="6">
    <source>
        <dbReference type="EMBL" id="CAB5022159.1"/>
    </source>
</evidence>
<dbReference type="GO" id="GO:0016020">
    <property type="term" value="C:membrane"/>
    <property type="evidence" value="ECO:0007669"/>
    <property type="project" value="TreeGrafter"/>
</dbReference>
<gene>
    <name evidence="4" type="ORF">UFOPK3164_01293</name>
    <name evidence="5" type="ORF">UFOPK3427_01153</name>
    <name evidence="6" type="ORF">UFOPK4112_00988</name>
</gene>
<name>A0A6J7R018_9ZZZZ</name>
<feature type="transmembrane region" description="Helical" evidence="2">
    <location>
        <begin position="98"/>
        <end position="117"/>
    </location>
</feature>
<dbReference type="EMBL" id="CAFABE010000068">
    <property type="protein sequence ID" value="CAB4832016.1"/>
    <property type="molecule type" value="Genomic_DNA"/>
</dbReference>
<feature type="domain" description="Acyltransferase 3" evidence="3">
    <location>
        <begin position="31"/>
        <end position="368"/>
    </location>
</feature>